<dbReference type="AlphaFoldDB" id="A0A0K0CV17"/>
<dbReference type="GO" id="GO:0005634">
    <property type="term" value="C:nucleus"/>
    <property type="evidence" value="ECO:0007669"/>
    <property type="project" value="TreeGrafter"/>
</dbReference>
<dbReference type="PANTHER" id="PTHR45865:SF1">
    <property type="entry name" value="E3 UBIQUITIN-PROTEIN LIGASE SHPRH"/>
    <property type="match status" value="1"/>
</dbReference>
<keyword evidence="1" id="KW-1185">Reference proteome</keyword>
<dbReference type="InterPro" id="IPR052583">
    <property type="entry name" value="ATP-helicase/E3_Ub-Ligase"/>
</dbReference>
<sequence>LDRTNISLRQELTKTPEHQKHLDLNTILLLPLRMGANGLNLTQANHVVFMEPITEMSVFAQVLVHSLTVTFCILSHTFAFEFQAVGRIDRIGQRRAITVHNFIVRGSIEVRLMCSNGHTKHSGLLLHVCFPEGDLWNCQQRHRAK</sequence>
<dbReference type="PANTHER" id="PTHR45865">
    <property type="entry name" value="E3 UBIQUITIN-PROTEIN LIGASE SHPRH FAMILY MEMBER"/>
    <property type="match status" value="1"/>
</dbReference>
<dbReference type="STRING" id="6313.A0A0K0CV17"/>
<dbReference type="GO" id="GO:0061630">
    <property type="term" value="F:ubiquitin protein ligase activity"/>
    <property type="evidence" value="ECO:0007669"/>
    <property type="project" value="TreeGrafter"/>
</dbReference>
<dbReference type="SUPFAM" id="SSF52540">
    <property type="entry name" value="P-loop containing nucleoside triphosphate hydrolases"/>
    <property type="match status" value="1"/>
</dbReference>
<accession>A0A0K0CV17</accession>
<dbReference type="Proteomes" id="UP000035642">
    <property type="component" value="Unassembled WGS sequence"/>
</dbReference>
<name>A0A0K0CV17_ANGCA</name>
<evidence type="ECO:0000313" key="2">
    <source>
        <dbReference type="WBParaSite" id="ACAC_0000112501-mRNA-1"/>
    </source>
</evidence>
<evidence type="ECO:0000313" key="1">
    <source>
        <dbReference type="Proteomes" id="UP000035642"/>
    </source>
</evidence>
<dbReference type="GO" id="GO:0006974">
    <property type="term" value="P:DNA damage response"/>
    <property type="evidence" value="ECO:0007669"/>
    <property type="project" value="TreeGrafter"/>
</dbReference>
<dbReference type="WBParaSite" id="ACAC_0000112501-mRNA-1">
    <property type="protein sequence ID" value="ACAC_0000112501-mRNA-1"/>
    <property type="gene ID" value="ACAC_0000112501"/>
</dbReference>
<dbReference type="Gene3D" id="3.40.50.300">
    <property type="entry name" value="P-loop containing nucleotide triphosphate hydrolases"/>
    <property type="match status" value="1"/>
</dbReference>
<proteinExistence type="predicted"/>
<organism evidence="1 2">
    <name type="scientific">Angiostrongylus cantonensis</name>
    <name type="common">Rat lungworm</name>
    <dbReference type="NCBI Taxonomy" id="6313"/>
    <lineage>
        <taxon>Eukaryota</taxon>
        <taxon>Metazoa</taxon>
        <taxon>Ecdysozoa</taxon>
        <taxon>Nematoda</taxon>
        <taxon>Chromadorea</taxon>
        <taxon>Rhabditida</taxon>
        <taxon>Rhabditina</taxon>
        <taxon>Rhabditomorpha</taxon>
        <taxon>Strongyloidea</taxon>
        <taxon>Metastrongylidae</taxon>
        <taxon>Angiostrongylus</taxon>
    </lineage>
</organism>
<dbReference type="GO" id="GO:0000209">
    <property type="term" value="P:protein polyubiquitination"/>
    <property type="evidence" value="ECO:0007669"/>
    <property type="project" value="TreeGrafter"/>
</dbReference>
<dbReference type="InterPro" id="IPR027417">
    <property type="entry name" value="P-loop_NTPase"/>
</dbReference>
<reference evidence="2" key="2">
    <citation type="submission" date="2017-02" db="UniProtKB">
        <authorList>
            <consortium name="WormBaseParasite"/>
        </authorList>
    </citation>
    <scope>IDENTIFICATION</scope>
</reference>
<reference evidence="1" key="1">
    <citation type="submission" date="2012-09" db="EMBL/GenBank/DDBJ databases">
        <authorList>
            <person name="Martin A.A."/>
        </authorList>
    </citation>
    <scope>NUCLEOTIDE SEQUENCE</scope>
</reference>
<protein>
    <submittedName>
        <fullName evidence="2">Secreted protein</fullName>
    </submittedName>
</protein>